<name>A0A7X0RY85_9BACL</name>
<evidence type="ECO:0000313" key="7">
    <source>
        <dbReference type="EMBL" id="MBB6674550.1"/>
    </source>
</evidence>
<sequence length="142" mass="16342">MYTIRQVAELTGFSPDTLRYYEKIGLLKSPQRSSGGVRTYSDDDVHLVTSLNCLKKTGLSLEDIKEFIQEGQCFENHSSIWDLNDIETLSGRSKILSEHLNSLEKQRRELDNIIKQTKVKLDYYNDILNGTIKLEEAKEISK</sequence>
<dbReference type="InterPro" id="IPR009061">
    <property type="entry name" value="DNA-bd_dom_put_sf"/>
</dbReference>
<dbReference type="AlphaFoldDB" id="A0A7X0RY85"/>
<dbReference type="RefSeq" id="WP_185672400.1">
    <property type="nucleotide sequence ID" value="NZ_JACJVP010000047.1"/>
</dbReference>
<comment type="caution">
    <text evidence="7">The sequence shown here is derived from an EMBL/GenBank/DDBJ whole genome shotgun (WGS) entry which is preliminary data.</text>
</comment>
<feature type="coiled-coil region" evidence="5">
    <location>
        <begin position="86"/>
        <end position="120"/>
    </location>
</feature>
<dbReference type="Proteomes" id="UP000547209">
    <property type="component" value="Unassembled WGS sequence"/>
</dbReference>
<gene>
    <name evidence="7" type="ORF">H7C19_28090</name>
</gene>
<keyword evidence="2" id="KW-0805">Transcription regulation</keyword>
<dbReference type="SUPFAM" id="SSF46955">
    <property type="entry name" value="Putative DNA-binding domain"/>
    <property type="match status" value="1"/>
</dbReference>
<evidence type="ECO:0000313" key="8">
    <source>
        <dbReference type="Proteomes" id="UP000547209"/>
    </source>
</evidence>
<feature type="domain" description="HTH merR-type" evidence="6">
    <location>
        <begin position="1"/>
        <end position="70"/>
    </location>
</feature>
<dbReference type="SMART" id="SM00422">
    <property type="entry name" value="HTH_MERR"/>
    <property type="match status" value="1"/>
</dbReference>
<protein>
    <submittedName>
        <fullName evidence="7">MerR family transcriptional regulator</fullName>
    </submittedName>
</protein>
<organism evidence="7 8">
    <name type="scientific">Cohnella nanjingensis</name>
    <dbReference type="NCBI Taxonomy" id="1387779"/>
    <lineage>
        <taxon>Bacteria</taxon>
        <taxon>Bacillati</taxon>
        <taxon>Bacillota</taxon>
        <taxon>Bacilli</taxon>
        <taxon>Bacillales</taxon>
        <taxon>Paenibacillaceae</taxon>
        <taxon>Cohnella</taxon>
    </lineage>
</organism>
<dbReference type="InterPro" id="IPR047057">
    <property type="entry name" value="MerR_fam"/>
</dbReference>
<keyword evidence="4" id="KW-0804">Transcription</keyword>
<dbReference type="EMBL" id="JACJVP010000047">
    <property type="protein sequence ID" value="MBB6674550.1"/>
    <property type="molecule type" value="Genomic_DNA"/>
</dbReference>
<evidence type="ECO:0000259" key="6">
    <source>
        <dbReference type="PROSITE" id="PS50937"/>
    </source>
</evidence>
<reference evidence="7 8" key="1">
    <citation type="submission" date="2020-08" db="EMBL/GenBank/DDBJ databases">
        <title>Cohnella phylogeny.</title>
        <authorList>
            <person name="Dunlap C."/>
        </authorList>
    </citation>
    <scope>NUCLEOTIDE SEQUENCE [LARGE SCALE GENOMIC DNA]</scope>
    <source>
        <strain evidence="7 8">DSM 28246</strain>
    </source>
</reference>
<keyword evidence="3" id="KW-0238">DNA-binding</keyword>
<proteinExistence type="predicted"/>
<dbReference type="GO" id="GO:0003677">
    <property type="term" value="F:DNA binding"/>
    <property type="evidence" value="ECO:0007669"/>
    <property type="project" value="UniProtKB-KW"/>
</dbReference>
<accession>A0A7X0RY85</accession>
<dbReference type="PROSITE" id="PS50937">
    <property type="entry name" value="HTH_MERR_2"/>
    <property type="match status" value="1"/>
</dbReference>
<dbReference type="Gene3D" id="1.10.1660.10">
    <property type="match status" value="1"/>
</dbReference>
<evidence type="ECO:0000256" key="2">
    <source>
        <dbReference type="ARBA" id="ARBA00023015"/>
    </source>
</evidence>
<dbReference type="PANTHER" id="PTHR30204">
    <property type="entry name" value="REDOX-CYCLING DRUG-SENSING TRANSCRIPTIONAL ACTIVATOR SOXR"/>
    <property type="match status" value="1"/>
</dbReference>
<dbReference type="GO" id="GO:0003700">
    <property type="term" value="F:DNA-binding transcription factor activity"/>
    <property type="evidence" value="ECO:0007669"/>
    <property type="project" value="InterPro"/>
</dbReference>
<keyword evidence="1" id="KW-0678">Repressor</keyword>
<evidence type="ECO:0000256" key="3">
    <source>
        <dbReference type="ARBA" id="ARBA00023125"/>
    </source>
</evidence>
<keyword evidence="8" id="KW-1185">Reference proteome</keyword>
<evidence type="ECO:0000256" key="4">
    <source>
        <dbReference type="ARBA" id="ARBA00023163"/>
    </source>
</evidence>
<dbReference type="CDD" id="cd01109">
    <property type="entry name" value="HTH_YyaN"/>
    <property type="match status" value="1"/>
</dbReference>
<evidence type="ECO:0000256" key="1">
    <source>
        <dbReference type="ARBA" id="ARBA00022491"/>
    </source>
</evidence>
<evidence type="ECO:0000256" key="5">
    <source>
        <dbReference type="SAM" id="Coils"/>
    </source>
</evidence>
<dbReference type="PANTHER" id="PTHR30204:SF69">
    <property type="entry name" value="MERR-FAMILY TRANSCRIPTIONAL REGULATOR"/>
    <property type="match status" value="1"/>
</dbReference>
<dbReference type="Pfam" id="PF13411">
    <property type="entry name" value="MerR_1"/>
    <property type="match status" value="1"/>
</dbReference>
<dbReference type="PRINTS" id="PR00040">
    <property type="entry name" value="HTHMERR"/>
</dbReference>
<dbReference type="InterPro" id="IPR000551">
    <property type="entry name" value="MerR-type_HTH_dom"/>
</dbReference>
<keyword evidence="5" id="KW-0175">Coiled coil</keyword>